<dbReference type="VEuPathDB" id="FungiDB:PPTG_20886"/>
<dbReference type="RefSeq" id="XP_008892561.1">
    <property type="nucleotide sequence ID" value="XM_008894313.1"/>
</dbReference>
<name>W2RC44_PHYN3</name>
<dbReference type="AlphaFoldDB" id="W2RC44"/>
<sequence>MDRPSRQVRLLSLRSHHRQSTNGQTICIGRVIVTDGIAFCTNANASPSDPHRASLLKSESIILSMVSGRDFLKSKSKKQREKRRVVSNWIANKLPKKYSKINVNLGCGITLAILDGRFNIFDGDVHGVAYLLDIRQQKNGTTTLETAQLNSSPNSTDQITRTLIVDEIVEYN</sequence>
<reference evidence="1 2" key="2">
    <citation type="submission" date="2013-11" db="EMBL/GenBank/DDBJ databases">
        <title>The Genome Sequence of Phytophthora parasitica INRA-310.</title>
        <authorList>
            <consortium name="The Broad Institute Genomics Platform"/>
            <person name="Russ C."/>
            <person name="Tyler B."/>
            <person name="Panabieres F."/>
            <person name="Shan W."/>
            <person name="Tripathy S."/>
            <person name="Grunwald N."/>
            <person name="Machado M."/>
            <person name="Johnson C.S."/>
            <person name="Arredondo F."/>
            <person name="Hong C."/>
            <person name="Coffey M."/>
            <person name="Young S.K."/>
            <person name="Zeng Q."/>
            <person name="Gargeya S."/>
            <person name="Fitzgerald M."/>
            <person name="Abouelleil A."/>
            <person name="Alvarado L."/>
            <person name="Chapman S.B."/>
            <person name="Gainer-Dewar J."/>
            <person name="Goldberg J."/>
            <person name="Griggs A."/>
            <person name="Gujja S."/>
            <person name="Hansen M."/>
            <person name="Howarth C."/>
            <person name="Imamovic A."/>
            <person name="Ireland A."/>
            <person name="Larimer J."/>
            <person name="McCowan C."/>
            <person name="Murphy C."/>
            <person name="Pearson M."/>
            <person name="Poon T.W."/>
            <person name="Priest M."/>
            <person name="Roberts A."/>
            <person name="Saif S."/>
            <person name="Shea T."/>
            <person name="Sykes S."/>
            <person name="Wortman J."/>
            <person name="Nusbaum C."/>
            <person name="Birren B."/>
        </authorList>
    </citation>
    <scope>NUCLEOTIDE SEQUENCE [LARGE SCALE GENOMIC DNA]</scope>
    <source>
        <strain evidence="1 2">INRA-310</strain>
    </source>
</reference>
<proteinExistence type="predicted"/>
<gene>
    <name evidence="1" type="ORF">PPTG_20886</name>
</gene>
<reference evidence="2" key="1">
    <citation type="submission" date="2011-12" db="EMBL/GenBank/DDBJ databases">
        <authorList>
            <consortium name="The Broad Institute Genome Sequencing Platform"/>
            <person name="Russ C."/>
            <person name="Tyler B."/>
            <person name="Panabieres F."/>
            <person name="Shan W."/>
            <person name="Tripathy S."/>
            <person name="Grunwald N."/>
            <person name="Machado M."/>
            <person name="Young S.K."/>
            <person name="Zeng Q."/>
            <person name="Gargeya S."/>
            <person name="Fitzgerald M."/>
            <person name="Haas B."/>
            <person name="Abouelleil A."/>
            <person name="Alvarado L."/>
            <person name="Arachchi H.M."/>
            <person name="Berlin A."/>
            <person name="Chapman S.B."/>
            <person name="Gearin G."/>
            <person name="Goldberg J."/>
            <person name="Griggs A."/>
            <person name="Gujja S."/>
            <person name="Hansen M."/>
            <person name="Heiman D."/>
            <person name="Howarth C."/>
            <person name="Larimer J."/>
            <person name="Lui A."/>
            <person name="MacDonald P.J.P."/>
            <person name="McCowen C."/>
            <person name="Montmayeur A."/>
            <person name="Murphy C."/>
            <person name="Neiman D."/>
            <person name="Pearson M."/>
            <person name="Priest M."/>
            <person name="Roberts A."/>
            <person name="Saif S."/>
            <person name="Shea T."/>
            <person name="Sisk P."/>
            <person name="Stolte C."/>
            <person name="Sykes S."/>
            <person name="Wortman J."/>
            <person name="Nusbaum C."/>
            <person name="Birren B."/>
        </authorList>
    </citation>
    <scope>NUCLEOTIDE SEQUENCE [LARGE SCALE GENOMIC DNA]</scope>
    <source>
        <strain evidence="2">INRA-310</strain>
    </source>
</reference>
<dbReference type="Proteomes" id="UP000018817">
    <property type="component" value="Unassembled WGS sequence"/>
</dbReference>
<dbReference type="EMBL" id="KI669562">
    <property type="protein sequence ID" value="ETN22120.1"/>
    <property type="molecule type" value="Genomic_DNA"/>
</dbReference>
<dbReference type="GeneID" id="20189485"/>
<evidence type="ECO:0000313" key="1">
    <source>
        <dbReference type="EMBL" id="ETN22120.1"/>
    </source>
</evidence>
<protein>
    <submittedName>
        <fullName evidence="1">Uncharacterized protein</fullName>
    </submittedName>
</protein>
<accession>W2RC44</accession>
<evidence type="ECO:0000313" key="2">
    <source>
        <dbReference type="Proteomes" id="UP000018817"/>
    </source>
</evidence>
<organism evidence="1 2">
    <name type="scientific">Phytophthora nicotianae (strain INRA-310)</name>
    <name type="common">Phytophthora parasitica</name>
    <dbReference type="NCBI Taxonomy" id="761204"/>
    <lineage>
        <taxon>Eukaryota</taxon>
        <taxon>Sar</taxon>
        <taxon>Stramenopiles</taxon>
        <taxon>Oomycota</taxon>
        <taxon>Peronosporomycetes</taxon>
        <taxon>Peronosporales</taxon>
        <taxon>Peronosporaceae</taxon>
        <taxon>Phytophthora</taxon>
    </lineage>
</organism>